<keyword evidence="3" id="KW-1185">Reference proteome</keyword>
<proteinExistence type="predicted"/>
<name>A0A183GFR0_HELPZ</name>
<protein>
    <submittedName>
        <fullName evidence="2 4">Uncharacterized protein</fullName>
    </submittedName>
</protein>
<reference evidence="4" key="2">
    <citation type="submission" date="2019-09" db="UniProtKB">
        <authorList>
            <consortium name="WormBaseParasite"/>
        </authorList>
    </citation>
    <scope>IDENTIFICATION</scope>
</reference>
<evidence type="ECO:0000256" key="1">
    <source>
        <dbReference type="SAM" id="MobiDB-lite"/>
    </source>
</evidence>
<gene>
    <name evidence="2" type="ORF">HPBE_LOCUS21254</name>
</gene>
<dbReference type="EMBL" id="UZAH01032831">
    <property type="protein sequence ID" value="VDP24082.1"/>
    <property type="molecule type" value="Genomic_DNA"/>
</dbReference>
<evidence type="ECO:0000313" key="3">
    <source>
        <dbReference type="Proteomes" id="UP000050761"/>
    </source>
</evidence>
<feature type="region of interest" description="Disordered" evidence="1">
    <location>
        <begin position="1"/>
        <end position="63"/>
    </location>
</feature>
<accession>A0A3P8BDA7</accession>
<evidence type="ECO:0000313" key="2">
    <source>
        <dbReference type="EMBL" id="VDP24082.1"/>
    </source>
</evidence>
<dbReference type="WBParaSite" id="HPBE_0002125501-mRNA-1">
    <property type="protein sequence ID" value="HPBE_0002125501-mRNA-1"/>
    <property type="gene ID" value="HPBE_0002125501"/>
</dbReference>
<accession>A0A183GFR0</accession>
<reference evidence="2 3" key="1">
    <citation type="submission" date="2018-11" db="EMBL/GenBank/DDBJ databases">
        <authorList>
            <consortium name="Pathogen Informatics"/>
        </authorList>
    </citation>
    <scope>NUCLEOTIDE SEQUENCE [LARGE SCALE GENOMIC DNA]</scope>
</reference>
<organism evidence="3 4">
    <name type="scientific">Heligmosomoides polygyrus</name>
    <name type="common">Parasitic roundworm</name>
    <dbReference type="NCBI Taxonomy" id="6339"/>
    <lineage>
        <taxon>Eukaryota</taxon>
        <taxon>Metazoa</taxon>
        <taxon>Ecdysozoa</taxon>
        <taxon>Nematoda</taxon>
        <taxon>Chromadorea</taxon>
        <taxon>Rhabditida</taxon>
        <taxon>Rhabditina</taxon>
        <taxon>Rhabditomorpha</taxon>
        <taxon>Strongyloidea</taxon>
        <taxon>Heligmosomidae</taxon>
        <taxon>Heligmosomoides</taxon>
    </lineage>
</organism>
<sequence length="149" mass="16604">MRLRGDRGAEAGANDGSNIRDDDRRHRQQRSLMGAGQRPLRYGRRRTKTTLQAAPAKWKKPPAPIDSAAVLSTVILLKLRGARDLQQRGRWLLTNRPFARQAAISSHPAPEKQCSRHVTWIPLCLFGCTNLGNDFNWGAGQQKGREGLG</sequence>
<dbReference type="AlphaFoldDB" id="A0A183GFR0"/>
<dbReference type="Proteomes" id="UP000050761">
    <property type="component" value="Unassembled WGS sequence"/>
</dbReference>
<evidence type="ECO:0000313" key="4">
    <source>
        <dbReference type="WBParaSite" id="HPBE_0002125501-mRNA-1"/>
    </source>
</evidence>